<reference evidence="1 2" key="1">
    <citation type="journal article" date="2020" name="Antonie Van Leeuwenhoek">
        <title>Rhodopirellula heiligendammensis sp. nov., Rhodopirellula pilleata sp. nov., and Rhodopirellula solitaria sp. nov. isolated from natural or artificial marine surfaces in Northern Germany and California, USA, and emended description of the genus Rhodopirellula.</title>
        <authorList>
            <person name="Kallscheuer N."/>
            <person name="Wiegand S."/>
            <person name="Jogler M."/>
            <person name="Boedeker C."/>
            <person name="Peeters S.H."/>
            <person name="Rast P."/>
            <person name="Heuer A."/>
            <person name="Jetten M.S.M."/>
            <person name="Rohde M."/>
            <person name="Jogler C."/>
        </authorList>
    </citation>
    <scope>NUCLEOTIDE SEQUENCE [LARGE SCALE GENOMIC DNA]</scope>
    <source>
        <strain evidence="1 2">Poly21</strain>
    </source>
</reference>
<evidence type="ECO:0000313" key="1">
    <source>
        <dbReference type="EMBL" id="TWU05444.1"/>
    </source>
</evidence>
<accession>A0A5C6B4N7</accession>
<protein>
    <submittedName>
        <fullName evidence="1">Uncharacterized protein</fullName>
    </submittedName>
</protein>
<dbReference type="OrthoDB" id="264480at2"/>
<dbReference type="AlphaFoldDB" id="A0A5C6B4N7"/>
<name>A0A5C6B4N7_9BACT</name>
<sequence>MAKLQWCPDEEAWTALIDSEHFAELELRVLSDEEPEPPTASQLKSVAVVEQFARTGLPSTEKLARKYAQEYLGPDEVDDMEDEDFAIDIHAAIVPRLRDSSDTYVIFVGASDIDPEHGVSILCKNGKICVVTHSDFAYANYDWDDTSELDQLIG</sequence>
<evidence type="ECO:0000313" key="2">
    <source>
        <dbReference type="Proteomes" id="UP000319908"/>
    </source>
</evidence>
<proteinExistence type="predicted"/>
<organism evidence="1 2">
    <name type="scientific">Allorhodopirellula heiligendammensis</name>
    <dbReference type="NCBI Taxonomy" id="2714739"/>
    <lineage>
        <taxon>Bacteria</taxon>
        <taxon>Pseudomonadati</taxon>
        <taxon>Planctomycetota</taxon>
        <taxon>Planctomycetia</taxon>
        <taxon>Pirellulales</taxon>
        <taxon>Pirellulaceae</taxon>
        <taxon>Allorhodopirellula</taxon>
    </lineage>
</organism>
<dbReference type="Proteomes" id="UP000319908">
    <property type="component" value="Unassembled WGS sequence"/>
</dbReference>
<keyword evidence="2" id="KW-1185">Reference proteome</keyword>
<dbReference type="EMBL" id="SJPU01000013">
    <property type="protein sequence ID" value="TWU05444.1"/>
    <property type="molecule type" value="Genomic_DNA"/>
</dbReference>
<dbReference type="RefSeq" id="WP_146410057.1">
    <property type="nucleotide sequence ID" value="NZ_SJPU01000013.1"/>
</dbReference>
<gene>
    <name evidence="1" type="ORF">Poly21_56510</name>
</gene>
<comment type="caution">
    <text evidence="1">The sequence shown here is derived from an EMBL/GenBank/DDBJ whole genome shotgun (WGS) entry which is preliminary data.</text>
</comment>